<dbReference type="Proteomes" id="UP000887579">
    <property type="component" value="Unplaced"/>
</dbReference>
<sequence length="292" mass="33760">MSFDIFTVFYKPAILLPLPIVIPVNRILGVTNFLNSVGPFIGIINMALTMDLLLCMVIQRYFTMSNLVVSHPKYLEKCVYAFVFITDIAMVAMLIYSNISGDALNKQDTVAFIQRHVIDWDKLLDMVPYPSVTTVFLRSDSWAVFEQSYTIFFFVSRLLAFILFTYKNMRVIIGTNETPQNRKQHQMIIKLLKFEFYAVLFLIIIPSNLLIYSIAMQIPSPDLPSYCYIFIKLYPPIDTFLTSLLMKPYRKFMIKVFCRVCHLKSAKVSDSSSTPNNNNNNDRKSIYCNNKS</sequence>
<accession>A0AC34FBM7</accession>
<reference evidence="2" key="1">
    <citation type="submission" date="2022-11" db="UniProtKB">
        <authorList>
            <consortium name="WormBaseParasite"/>
        </authorList>
    </citation>
    <scope>IDENTIFICATION</scope>
</reference>
<dbReference type="WBParaSite" id="ES5_v2.g14313.t1">
    <property type="protein sequence ID" value="ES5_v2.g14313.t1"/>
    <property type="gene ID" value="ES5_v2.g14313"/>
</dbReference>
<name>A0AC34FBM7_9BILA</name>
<organism evidence="1 2">
    <name type="scientific">Panagrolaimus sp. ES5</name>
    <dbReference type="NCBI Taxonomy" id="591445"/>
    <lineage>
        <taxon>Eukaryota</taxon>
        <taxon>Metazoa</taxon>
        <taxon>Ecdysozoa</taxon>
        <taxon>Nematoda</taxon>
        <taxon>Chromadorea</taxon>
        <taxon>Rhabditida</taxon>
        <taxon>Tylenchina</taxon>
        <taxon>Panagrolaimomorpha</taxon>
        <taxon>Panagrolaimoidea</taxon>
        <taxon>Panagrolaimidae</taxon>
        <taxon>Panagrolaimus</taxon>
    </lineage>
</organism>
<evidence type="ECO:0000313" key="1">
    <source>
        <dbReference type="Proteomes" id="UP000887579"/>
    </source>
</evidence>
<proteinExistence type="predicted"/>
<protein>
    <submittedName>
        <fullName evidence="2">Uncharacterized protein</fullName>
    </submittedName>
</protein>
<evidence type="ECO:0000313" key="2">
    <source>
        <dbReference type="WBParaSite" id="ES5_v2.g14313.t1"/>
    </source>
</evidence>